<accession>A0A3D2X4Q1</accession>
<dbReference type="AlphaFoldDB" id="A0A3D2X4Q1"/>
<comment type="caution">
    <text evidence="1">The sequence shown here is derived from an EMBL/GenBank/DDBJ whole genome shotgun (WGS) entry which is preliminary data.</text>
</comment>
<evidence type="ECO:0000313" key="1">
    <source>
        <dbReference type="EMBL" id="HCL01308.1"/>
    </source>
</evidence>
<gene>
    <name evidence="1" type="ORF">DHW61_02660</name>
</gene>
<organism evidence="1 2">
    <name type="scientific">Lachnoclostridium phytofermentans</name>
    <dbReference type="NCBI Taxonomy" id="66219"/>
    <lineage>
        <taxon>Bacteria</taxon>
        <taxon>Bacillati</taxon>
        <taxon>Bacillota</taxon>
        <taxon>Clostridia</taxon>
        <taxon>Lachnospirales</taxon>
        <taxon>Lachnospiraceae</taxon>
    </lineage>
</organism>
<dbReference type="EMBL" id="DPVV01000095">
    <property type="protein sequence ID" value="HCL01308.1"/>
    <property type="molecule type" value="Genomic_DNA"/>
</dbReference>
<evidence type="ECO:0000313" key="2">
    <source>
        <dbReference type="Proteomes" id="UP000262969"/>
    </source>
</evidence>
<sequence>MARRMRLMIDVERLFFLLIQDADIRGIKTYYKNIKKDMKKNKSSPSVLRTLFAYEKIIHKDNKKANLFQKRLLVMLHTTPIKQEVQLNIDLINWLEEQVINMA</sequence>
<reference evidence="1 2" key="1">
    <citation type="journal article" date="2018" name="Nat. Biotechnol.">
        <title>A standardized bacterial taxonomy based on genome phylogeny substantially revises the tree of life.</title>
        <authorList>
            <person name="Parks D.H."/>
            <person name="Chuvochina M."/>
            <person name="Waite D.W."/>
            <person name="Rinke C."/>
            <person name="Skarshewski A."/>
            <person name="Chaumeil P.A."/>
            <person name="Hugenholtz P."/>
        </authorList>
    </citation>
    <scope>NUCLEOTIDE SEQUENCE [LARGE SCALE GENOMIC DNA]</scope>
    <source>
        <strain evidence="1">UBA11728</strain>
    </source>
</reference>
<name>A0A3D2X4Q1_9FIRM</name>
<protein>
    <submittedName>
        <fullName evidence="1">Uncharacterized protein</fullName>
    </submittedName>
</protein>
<dbReference type="Proteomes" id="UP000262969">
    <property type="component" value="Unassembled WGS sequence"/>
</dbReference>
<proteinExistence type="predicted"/>